<dbReference type="FunFam" id="3.20.20.140:FF:000016">
    <property type="entry name" value="Adenine deaminase"/>
    <property type="match status" value="1"/>
</dbReference>
<dbReference type="CDD" id="cd01295">
    <property type="entry name" value="AdeC"/>
    <property type="match status" value="1"/>
</dbReference>
<dbReference type="EMBL" id="FXAZ01000003">
    <property type="protein sequence ID" value="SMG44119.1"/>
    <property type="molecule type" value="Genomic_DNA"/>
</dbReference>
<dbReference type="InterPro" id="IPR032466">
    <property type="entry name" value="Metal_Hydrolase"/>
</dbReference>
<evidence type="ECO:0000313" key="14">
    <source>
        <dbReference type="Proteomes" id="UP000193834"/>
    </source>
</evidence>
<dbReference type="STRING" id="1852522.SAMN06295960_2622"/>
<dbReference type="PANTHER" id="PTHR11113">
    <property type="entry name" value="N-ACETYLGLUCOSAMINE-6-PHOSPHATE DEACETYLASE"/>
    <property type="match status" value="1"/>
</dbReference>
<evidence type="ECO:0000256" key="2">
    <source>
        <dbReference type="ARBA" id="ARBA00006773"/>
    </source>
</evidence>
<evidence type="ECO:0000256" key="8">
    <source>
        <dbReference type="ARBA" id="ARBA00069718"/>
    </source>
</evidence>
<evidence type="ECO:0000256" key="1">
    <source>
        <dbReference type="ARBA" id="ARBA00001936"/>
    </source>
</evidence>
<dbReference type="HAMAP" id="MF_01518">
    <property type="entry name" value="Adenine_deamin"/>
    <property type="match status" value="1"/>
</dbReference>
<dbReference type="AlphaFoldDB" id="A0A1X7KR81"/>
<sequence length="594" mass="64537">MRSNKEQLARSIRAAGKQERAELVIRNANIVDVFNLEIMKGDVAITNGRIVGIGDYEGEQVINADGKYLVPAFIDAHVHIESSMVTPAEFARAILPHGVTTVITDPHEIANVSGEAGIQYMLDASEELPLDVRVMLPSCVPATPFEHAGAVLGADQLKPFYSHPRVLGLAEVMDYPSVANGSDDMLNKLLDADHYRGHIDGHGAGLHGDAINVYAAAGIVTDHECVNAGEAKERLRRGMYLMLREGSVAKDVKALLPAVTPFNVRRCMFCTDDKHLDELVHEGSIDHNVRLAIQEGLNPLMAIQMASLNAAECFQLEHKGAIAPGYDADLLIVDDLEKLHIHQVYRKGELIAEGGQYVGAALPILPPPADLLKSVRLDRPEPSALHIPLKVHGDDHKQEALCRLIGIIPNQLITNHMQALVKVENGQFVPSIDKDQLKIAVLERHKKTGNVGLGVVHGFGIQRGAIASTVAHDSHNLVVAGTCDEDMLLAIEALQQAGGGLAIACDGKVHAVVELTISGLLSAERYEHVLEQLEKLHQALKEIGASDDFHPFVTLSFLCLPVIPELKLTDMGLFDFHTFSTVPFQVEIKEEVVC</sequence>
<evidence type="ECO:0000256" key="7">
    <source>
        <dbReference type="ARBA" id="ARBA00047720"/>
    </source>
</evidence>
<dbReference type="InterPro" id="IPR006679">
    <property type="entry name" value="Adenine_deam"/>
</dbReference>
<protein>
    <recommendedName>
        <fullName evidence="8 9">Adenine deaminase</fullName>
        <shortName evidence="9">Adenase</shortName>
        <shortName evidence="9">Adenine aminase</shortName>
        <ecNumber evidence="3 9">3.5.4.2</ecNumber>
    </recommendedName>
</protein>
<dbReference type="PANTHER" id="PTHR11113:SF2">
    <property type="entry name" value="ADENINE DEAMINASE"/>
    <property type="match status" value="1"/>
</dbReference>
<organism evidence="13 14">
    <name type="scientific">Paenibacillus aquistagni</name>
    <dbReference type="NCBI Taxonomy" id="1852522"/>
    <lineage>
        <taxon>Bacteria</taxon>
        <taxon>Bacillati</taxon>
        <taxon>Bacillota</taxon>
        <taxon>Bacilli</taxon>
        <taxon>Bacillales</taxon>
        <taxon>Paenibacillaceae</taxon>
        <taxon>Paenibacillus</taxon>
    </lineage>
</organism>
<evidence type="ECO:0000256" key="5">
    <source>
        <dbReference type="ARBA" id="ARBA00022801"/>
    </source>
</evidence>
<dbReference type="GO" id="GO:0006146">
    <property type="term" value="P:adenine catabolic process"/>
    <property type="evidence" value="ECO:0007669"/>
    <property type="project" value="InterPro"/>
</dbReference>
<dbReference type="OrthoDB" id="9775607at2"/>
<dbReference type="Pfam" id="PF01979">
    <property type="entry name" value="Amidohydro_1"/>
    <property type="match status" value="1"/>
</dbReference>
<feature type="domain" description="Adenine deaminase C-terminal" evidence="12">
    <location>
        <begin position="411"/>
        <end position="579"/>
    </location>
</feature>
<reference evidence="13 14" key="1">
    <citation type="submission" date="2017-04" db="EMBL/GenBank/DDBJ databases">
        <authorList>
            <person name="Afonso C.L."/>
            <person name="Miller P.J."/>
            <person name="Scott M.A."/>
            <person name="Spackman E."/>
            <person name="Goraichik I."/>
            <person name="Dimitrov K.M."/>
            <person name="Suarez D.L."/>
            <person name="Swayne D.E."/>
        </authorList>
    </citation>
    <scope>NUCLEOTIDE SEQUENCE [LARGE SCALE GENOMIC DNA]</scope>
    <source>
        <strain evidence="13 14">11</strain>
    </source>
</reference>
<dbReference type="Proteomes" id="UP000193834">
    <property type="component" value="Unassembled WGS sequence"/>
</dbReference>
<dbReference type="InterPro" id="IPR006680">
    <property type="entry name" value="Amidohydro-rel"/>
</dbReference>
<evidence type="ECO:0000256" key="4">
    <source>
        <dbReference type="ARBA" id="ARBA00022723"/>
    </source>
</evidence>
<keyword evidence="6 9" id="KW-0464">Manganese</keyword>
<dbReference type="SUPFAM" id="SSF51556">
    <property type="entry name" value="Metallo-dependent hydrolases"/>
    <property type="match status" value="1"/>
</dbReference>
<evidence type="ECO:0000259" key="10">
    <source>
        <dbReference type="Pfam" id="PF00449"/>
    </source>
</evidence>
<evidence type="ECO:0000259" key="11">
    <source>
        <dbReference type="Pfam" id="PF01979"/>
    </source>
</evidence>
<comment type="cofactor">
    <cofactor evidence="1 9">
        <name>Mn(2+)</name>
        <dbReference type="ChEBI" id="CHEBI:29035"/>
    </cofactor>
</comment>
<keyword evidence="14" id="KW-1185">Reference proteome</keyword>
<dbReference type="Pfam" id="PF00449">
    <property type="entry name" value="Urease_alpha"/>
    <property type="match status" value="1"/>
</dbReference>
<evidence type="ECO:0000313" key="13">
    <source>
        <dbReference type="EMBL" id="SMG44119.1"/>
    </source>
</evidence>
<gene>
    <name evidence="9" type="primary">ade</name>
    <name evidence="13" type="ORF">SAMN06295960_2622</name>
</gene>
<feature type="domain" description="Urease alpha-subunit N-terminal" evidence="10">
    <location>
        <begin position="16"/>
        <end position="56"/>
    </location>
</feature>
<dbReference type="Gene3D" id="3.20.20.140">
    <property type="entry name" value="Metal-dependent hydrolases"/>
    <property type="match status" value="1"/>
</dbReference>
<accession>A0A1X7KR81</accession>
<name>A0A1X7KR81_9BACL</name>
<keyword evidence="5 9" id="KW-0378">Hydrolase</keyword>
<dbReference type="RefSeq" id="WP_085494799.1">
    <property type="nucleotide sequence ID" value="NZ_FXAZ01000003.1"/>
</dbReference>
<dbReference type="InterPro" id="IPR026912">
    <property type="entry name" value="Adenine_deam_C"/>
</dbReference>
<dbReference type="GO" id="GO:0000034">
    <property type="term" value="F:adenine deaminase activity"/>
    <property type="evidence" value="ECO:0007669"/>
    <property type="project" value="UniProtKB-UniRule"/>
</dbReference>
<dbReference type="InterPro" id="IPR011612">
    <property type="entry name" value="Urease_alpha_N_dom"/>
</dbReference>
<dbReference type="GO" id="GO:0046872">
    <property type="term" value="F:metal ion binding"/>
    <property type="evidence" value="ECO:0007669"/>
    <property type="project" value="UniProtKB-KW"/>
</dbReference>
<feature type="domain" description="Amidohydrolase-related" evidence="11">
    <location>
        <begin position="68"/>
        <end position="350"/>
    </location>
</feature>
<keyword evidence="4" id="KW-0479">Metal-binding</keyword>
<dbReference type="Pfam" id="PF13382">
    <property type="entry name" value="Adenine_deam_C"/>
    <property type="match status" value="1"/>
</dbReference>
<comment type="catalytic activity">
    <reaction evidence="7 9">
        <text>adenine + H2O + H(+) = hypoxanthine + NH4(+)</text>
        <dbReference type="Rhea" id="RHEA:23688"/>
        <dbReference type="ChEBI" id="CHEBI:15377"/>
        <dbReference type="ChEBI" id="CHEBI:15378"/>
        <dbReference type="ChEBI" id="CHEBI:16708"/>
        <dbReference type="ChEBI" id="CHEBI:17368"/>
        <dbReference type="ChEBI" id="CHEBI:28938"/>
        <dbReference type="EC" id="3.5.4.2"/>
    </reaction>
</comment>
<dbReference type="EC" id="3.5.4.2" evidence="3 9"/>
<evidence type="ECO:0000256" key="6">
    <source>
        <dbReference type="ARBA" id="ARBA00023211"/>
    </source>
</evidence>
<proteinExistence type="inferred from homology"/>
<evidence type="ECO:0000256" key="3">
    <source>
        <dbReference type="ARBA" id="ARBA00012782"/>
    </source>
</evidence>
<evidence type="ECO:0000259" key="12">
    <source>
        <dbReference type="Pfam" id="PF13382"/>
    </source>
</evidence>
<evidence type="ECO:0000256" key="9">
    <source>
        <dbReference type="HAMAP-Rule" id="MF_01518"/>
    </source>
</evidence>
<dbReference type="SUPFAM" id="SSF51338">
    <property type="entry name" value="Composite domain of metallo-dependent hydrolases"/>
    <property type="match status" value="1"/>
</dbReference>
<comment type="similarity">
    <text evidence="2 9">Belongs to the metallo-dependent hydrolases superfamily. Adenine deaminase family.</text>
</comment>
<dbReference type="Gene3D" id="2.30.40.10">
    <property type="entry name" value="Urease, subunit C, domain 1"/>
    <property type="match status" value="1"/>
</dbReference>
<dbReference type="NCBIfam" id="TIGR01178">
    <property type="entry name" value="ade"/>
    <property type="match status" value="1"/>
</dbReference>
<dbReference type="InterPro" id="IPR011059">
    <property type="entry name" value="Metal-dep_hydrolase_composite"/>
</dbReference>